<dbReference type="InterPro" id="IPR042235">
    <property type="entry name" value="ZP-C_dom"/>
</dbReference>
<dbReference type="Proteomes" id="UP000018468">
    <property type="component" value="Linkage group LG6"/>
</dbReference>
<dbReference type="InParanoid" id="W5M1I0"/>
<comment type="similarity">
    <text evidence="3">Belongs to the ZP domain family. ZPC subfamily.</text>
</comment>
<dbReference type="AlphaFoldDB" id="W5M1I0"/>
<name>W5M1I0_LEPOC</name>
<dbReference type="InterPro" id="IPR055356">
    <property type="entry name" value="ZP-N"/>
</dbReference>
<feature type="chain" id="PRO_5004867112" description="Zona pellucida sperm-binding protein 3" evidence="17">
    <location>
        <begin position="24"/>
        <end position="421"/>
    </location>
</feature>
<evidence type="ECO:0000256" key="16">
    <source>
        <dbReference type="SAM" id="MobiDB-lite"/>
    </source>
</evidence>
<keyword evidence="14" id="KW-0325">Glycoprotein</keyword>
<dbReference type="Pfam" id="PF00100">
    <property type="entry name" value="Zona_pellucida"/>
    <property type="match status" value="1"/>
</dbReference>
<dbReference type="EMBL" id="AHAT01009426">
    <property type="status" value="NOT_ANNOTATED_CDS"/>
    <property type="molecule type" value="Genomic_DNA"/>
</dbReference>
<dbReference type="FunCoup" id="W5M1I0">
    <property type="interactions" value="63"/>
</dbReference>
<evidence type="ECO:0000256" key="10">
    <source>
        <dbReference type="ARBA" id="ARBA00022729"/>
    </source>
</evidence>
<dbReference type="PROSITE" id="PS51257">
    <property type="entry name" value="PROKAR_LIPOPROTEIN"/>
    <property type="match status" value="1"/>
</dbReference>
<accession>W5M1I0</accession>
<dbReference type="eggNOG" id="ENOG502SJFV">
    <property type="taxonomic scope" value="Eukaryota"/>
</dbReference>
<evidence type="ECO:0000256" key="12">
    <source>
        <dbReference type="ARBA" id="ARBA00023136"/>
    </source>
</evidence>
<keyword evidence="13" id="KW-1015">Disulfide bond</keyword>
<dbReference type="PROSITE" id="PS51034">
    <property type="entry name" value="ZP_2"/>
    <property type="match status" value="1"/>
</dbReference>
<dbReference type="InterPro" id="IPR048290">
    <property type="entry name" value="ZP_chr"/>
</dbReference>
<evidence type="ECO:0000256" key="17">
    <source>
        <dbReference type="SAM" id="SignalP"/>
    </source>
</evidence>
<evidence type="ECO:0000256" key="8">
    <source>
        <dbReference type="ARBA" id="ARBA00022685"/>
    </source>
</evidence>
<dbReference type="GO" id="GO:0032190">
    <property type="term" value="F:acrosin binding"/>
    <property type="evidence" value="ECO:0000318"/>
    <property type="project" value="GO_Central"/>
</dbReference>
<evidence type="ECO:0000256" key="11">
    <source>
        <dbReference type="ARBA" id="ARBA00022989"/>
    </source>
</evidence>
<keyword evidence="9" id="KW-0812">Transmembrane</keyword>
<evidence type="ECO:0000256" key="9">
    <source>
        <dbReference type="ARBA" id="ARBA00022692"/>
    </source>
</evidence>
<dbReference type="InterPro" id="IPR055355">
    <property type="entry name" value="ZP-C"/>
</dbReference>
<keyword evidence="5" id="KW-1003">Cell membrane</keyword>
<dbReference type="PANTHER" id="PTHR11576:SF15">
    <property type="entry name" value="ZONA PELLUCIDA SPERM-BINDING PROTEIN 3-LIKE"/>
    <property type="match status" value="1"/>
</dbReference>
<dbReference type="GO" id="GO:0035805">
    <property type="term" value="C:egg coat"/>
    <property type="evidence" value="ECO:0000318"/>
    <property type="project" value="GO_Central"/>
</dbReference>
<evidence type="ECO:0000256" key="1">
    <source>
        <dbReference type="ARBA" id="ARBA00004251"/>
    </source>
</evidence>
<dbReference type="PANTHER" id="PTHR11576">
    <property type="entry name" value="ZONA PELLUCIDA SPERM-BINDING PROTEIN 3"/>
    <property type="match status" value="1"/>
</dbReference>
<evidence type="ECO:0000256" key="3">
    <source>
        <dbReference type="ARBA" id="ARBA00006735"/>
    </source>
</evidence>
<dbReference type="PRINTS" id="PR00023">
    <property type="entry name" value="ZPELLUCIDA"/>
</dbReference>
<keyword evidence="7" id="KW-0272">Extracellular matrix</keyword>
<evidence type="ECO:0000256" key="15">
    <source>
        <dbReference type="ARBA" id="ARBA00030824"/>
    </source>
</evidence>
<evidence type="ECO:0000256" key="6">
    <source>
        <dbReference type="ARBA" id="ARBA00022525"/>
    </source>
</evidence>
<dbReference type="Gene3D" id="2.60.40.3210">
    <property type="entry name" value="Zona pellucida, ZP-N domain"/>
    <property type="match status" value="1"/>
</dbReference>
<dbReference type="InterPro" id="IPR001507">
    <property type="entry name" value="ZP_dom"/>
</dbReference>
<dbReference type="GO" id="GO:0035804">
    <property type="term" value="F:structural constituent of egg coat"/>
    <property type="evidence" value="ECO:0000318"/>
    <property type="project" value="GO_Central"/>
</dbReference>
<protein>
    <recommendedName>
        <fullName evidence="4">Zona pellucida sperm-binding protein 3</fullName>
    </recommendedName>
    <alternativeName>
        <fullName evidence="15">Zona pellucida glycoprotein 3</fullName>
    </alternativeName>
</protein>
<organism evidence="19 20">
    <name type="scientific">Lepisosteus oculatus</name>
    <name type="common">Spotted gar</name>
    <dbReference type="NCBI Taxonomy" id="7918"/>
    <lineage>
        <taxon>Eukaryota</taxon>
        <taxon>Metazoa</taxon>
        <taxon>Chordata</taxon>
        <taxon>Craniata</taxon>
        <taxon>Vertebrata</taxon>
        <taxon>Euteleostomi</taxon>
        <taxon>Actinopterygii</taxon>
        <taxon>Neopterygii</taxon>
        <taxon>Holostei</taxon>
        <taxon>Semionotiformes</taxon>
        <taxon>Lepisosteidae</taxon>
        <taxon>Lepisosteus</taxon>
    </lineage>
</organism>
<dbReference type="GO" id="GO:0005886">
    <property type="term" value="C:plasma membrane"/>
    <property type="evidence" value="ECO:0007669"/>
    <property type="project" value="UniProtKB-SubCell"/>
</dbReference>
<proteinExistence type="inferred from homology"/>
<dbReference type="GO" id="GO:2000344">
    <property type="term" value="P:positive regulation of acrosome reaction"/>
    <property type="evidence" value="ECO:0000318"/>
    <property type="project" value="GO_Central"/>
</dbReference>
<sequence>MRWVFIVAVTLVSVLILSGCTSAGRVEKAGPKNAGAVGETEEDNWPLDVDQTDFHGAHLPASTDRKKRVSVPKPPLYKYVPISTHWRAPVIVKERFKPVAGTLPLPRDIQRVLFPPRRRPPPLRPAAARPRPPPRQISVWCSNSKINIRVRRGLFGLRCQSAELTLGTGCKSSSASSQYYDFSYGLHECGSTRSIRNGQLTYSNVLRYAPPKPQGPVHRSIPFAIPIQCRFNRFHHVYKVGYQPVWPKRSYFKDLKNKHSFVLSTTNARWTRLSPKSVYYLGQPMYFQASAHAMAEAQRLYIHSCYATMSPDQYSEPRFMVIDNFGCMLDSKSEGCQSRFVPSKKNEVRFVVDAFQFDKKRLRETMLYLHCSLAVADEEASQGNKACTYNKLNKRWEELHGNHEVCGCCVSRCMGRPVAGK</sequence>
<reference evidence="19" key="2">
    <citation type="submission" date="2025-08" db="UniProtKB">
        <authorList>
            <consortium name="Ensembl"/>
        </authorList>
    </citation>
    <scope>IDENTIFICATION</scope>
</reference>
<keyword evidence="6" id="KW-0964">Secreted</keyword>
<dbReference type="FunFam" id="2.60.40.4100:FF:000002">
    <property type="entry name" value="Zona pellucida sperm-binding protein 3"/>
    <property type="match status" value="1"/>
</dbReference>
<evidence type="ECO:0000256" key="7">
    <source>
        <dbReference type="ARBA" id="ARBA00022530"/>
    </source>
</evidence>
<keyword evidence="10 17" id="KW-0732">Signal</keyword>
<evidence type="ECO:0000256" key="5">
    <source>
        <dbReference type="ARBA" id="ARBA00022475"/>
    </source>
</evidence>
<keyword evidence="8" id="KW-0165">Cleavage on pair of basic residues</keyword>
<evidence type="ECO:0000313" key="20">
    <source>
        <dbReference type="Proteomes" id="UP000018468"/>
    </source>
</evidence>
<feature type="domain" description="ZP" evidence="18">
    <location>
        <begin position="140"/>
        <end position="394"/>
    </location>
</feature>
<dbReference type="GO" id="GO:0005615">
    <property type="term" value="C:extracellular space"/>
    <property type="evidence" value="ECO:0000318"/>
    <property type="project" value="GO_Central"/>
</dbReference>
<feature type="region of interest" description="Disordered" evidence="16">
    <location>
        <begin position="113"/>
        <end position="134"/>
    </location>
</feature>
<keyword evidence="20" id="KW-1185">Reference proteome</keyword>
<evidence type="ECO:0000256" key="4">
    <source>
        <dbReference type="ARBA" id="ARBA00017980"/>
    </source>
</evidence>
<comment type="subcellular location">
    <subcellularLocation>
        <location evidence="1">Cell membrane</location>
        <topology evidence="1">Single-pass type I membrane protein</topology>
    </subcellularLocation>
    <subcellularLocation>
        <location evidence="2">Secreted</location>
        <location evidence="2">Extracellular space</location>
        <location evidence="2">Extracellular matrix</location>
    </subcellularLocation>
</comment>
<evidence type="ECO:0000256" key="14">
    <source>
        <dbReference type="ARBA" id="ARBA00023180"/>
    </source>
</evidence>
<evidence type="ECO:0000313" key="19">
    <source>
        <dbReference type="Ensembl" id="ENSLOCP00000002238.1"/>
    </source>
</evidence>
<evidence type="ECO:0000256" key="13">
    <source>
        <dbReference type="ARBA" id="ARBA00023157"/>
    </source>
</evidence>
<evidence type="ECO:0000259" key="18">
    <source>
        <dbReference type="PROSITE" id="PS51034"/>
    </source>
</evidence>
<dbReference type="Bgee" id="ENSLOCG00000001931">
    <property type="expression patterns" value="Expressed in ovary and 10 other cell types or tissues"/>
</dbReference>
<evidence type="ECO:0000256" key="2">
    <source>
        <dbReference type="ARBA" id="ARBA00004498"/>
    </source>
</evidence>
<reference evidence="19" key="3">
    <citation type="submission" date="2025-09" db="UniProtKB">
        <authorList>
            <consortium name="Ensembl"/>
        </authorList>
    </citation>
    <scope>IDENTIFICATION</scope>
</reference>
<dbReference type="Ensembl" id="ENSLOCT00000002243.1">
    <property type="protein sequence ID" value="ENSLOCP00000002238.1"/>
    <property type="gene ID" value="ENSLOCG00000001931.1"/>
</dbReference>
<keyword evidence="12" id="KW-0472">Membrane</keyword>
<dbReference type="GO" id="GO:0035803">
    <property type="term" value="P:egg coat formation"/>
    <property type="evidence" value="ECO:0000318"/>
    <property type="project" value="GO_Central"/>
</dbReference>
<dbReference type="Gene3D" id="2.60.40.4100">
    <property type="entry name" value="Zona pellucida, ZP-C domain"/>
    <property type="match status" value="1"/>
</dbReference>
<reference evidence="20" key="1">
    <citation type="submission" date="2011-12" db="EMBL/GenBank/DDBJ databases">
        <title>The Draft Genome of Lepisosteus oculatus.</title>
        <authorList>
            <consortium name="The Broad Institute Genome Assembly &amp; Analysis Group"/>
            <consortium name="Computational R&amp;D Group"/>
            <consortium name="and Sequencing Platform"/>
            <person name="Di Palma F."/>
            <person name="Alfoldi J."/>
            <person name="Johnson J."/>
            <person name="Berlin A."/>
            <person name="Gnerre S."/>
            <person name="Jaffe D."/>
            <person name="MacCallum I."/>
            <person name="Young S."/>
            <person name="Walker B.J."/>
            <person name="Lander E.S."/>
            <person name="Lindblad-Toh K."/>
        </authorList>
    </citation>
    <scope>NUCLEOTIDE SEQUENCE [LARGE SCALE GENOMIC DNA]</scope>
</reference>
<dbReference type="GO" id="GO:0007339">
    <property type="term" value="P:binding of sperm to zona pellucida"/>
    <property type="evidence" value="ECO:0000318"/>
    <property type="project" value="GO_Central"/>
</dbReference>
<keyword evidence="11" id="KW-1133">Transmembrane helix</keyword>
<dbReference type="Pfam" id="PF23344">
    <property type="entry name" value="ZP-N"/>
    <property type="match status" value="1"/>
</dbReference>
<dbReference type="OMA" id="HFSPARG"/>
<feature type="signal peptide" evidence="17">
    <location>
        <begin position="1"/>
        <end position="23"/>
    </location>
</feature>
<dbReference type="FunFam" id="2.60.40.3210:FF:000001">
    <property type="entry name" value="Zona pellucida sperm-binding protein 3"/>
    <property type="match status" value="1"/>
</dbReference>
<dbReference type="GeneTree" id="ENSGT01030000234567"/>
<dbReference type="HOGENOM" id="CLU_047091_4_0_1"/>
<dbReference type="SMART" id="SM00241">
    <property type="entry name" value="ZP"/>
    <property type="match status" value="1"/>
</dbReference>